<evidence type="ECO:0000256" key="2">
    <source>
        <dbReference type="PIRSR" id="PIRSR620023-2"/>
    </source>
</evidence>
<sequence length="499" mass="54292">MKLVIRADATPEMGTGHVMRCIALAQAAVRRGMQVAFATRCEIPFLRERLSAIPCTVTYLAPQADRDEEMAVIRAMMTPAPCAIVLDGYHFTLDYQQAIRPYAKTVVLDDHAFRREFCCDILVNPSTMPELVRYPEAHDTRLLVGHRYVMLREEFLQAPPARPDEHKGPVRLLVSMGGADPHNATCAILQTLAELSPDNVTLTVLTGPANPHTESIRQTLQTVRCAHTQLLTAVSDMPALLRQTDLAISAAGSTCFELARMGIPFFLLQTADNQALLAESLTRQGIAVSMGSLDAMSPQWSTTLSDFLADSALRHHTAARARSLVDGLGAFRLLEALAPTELRLRPATPDDCDAVFSIANDPQVRAASFNSAPIPHANHVAWYKEALQSGDIHFYMADNAYGVPAGYARFHTGEGRTATISVAVALPFRGCGLGGSLIGQACRMFLKEHPGHTVRALIKSDNIASVKSFLSAGFYLTKTGQYMNVPTEFYTLGAAGNDQ</sequence>
<dbReference type="Gene3D" id="3.40.630.30">
    <property type="match status" value="1"/>
</dbReference>
<dbReference type="Gene3D" id="3.40.50.2000">
    <property type="entry name" value="Glycogen Phosphorylase B"/>
    <property type="match status" value="1"/>
</dbReference>
<evidence type="ECO:0000259" key="3">
    <source>
        <dbReference type="PROSITE" id="PS51186"/>
    </source>
</evidence>
<dbReference type="Proteomes" id="UP000503820">
    <property type="component" value="Unassembled WGS sequence"/>
</dbReference>
<comment type="caution">
    <text evidence="4">The sequence shown here is derived from an EMBL/GenBank/DDBJ whole genome shotgun (WGS) entry which is preliminary data.</text>
</comment>
<dbReference type="SUPFAM" id="SSF55729">
    <property type="entry name" value="Acyl-CoA N-acyltransferases (Nat)"/>
    <property type="match status" value="1"/>
</dbReference>
<dbReference type="NCBIfam" id="TIGR03590">
    <property type="entry name" value="PseG"/>
    <property type="match status" value="1"/>
</dbReference>
<evidence type="ECO:0000313" key="5">
    <source>
        <dbReference type="Proteomes" id="UP000503820"/>
    </source>
</evidence>
<dbReference type="Pfam" id="PF13302">
    <property type="entry name" value="Acetyltransf_3"/>
    <property type="match status" value="1"/>
</dbReference>
<organism evidence="4 5">
    <name type="scientific">Desulfovibrio psychrotolerans</name>
    <dbReference type="NCBI Taxonomy" id="415242"/>
    <lineage>
        <taxon>Bacteria</taxon>
        <taxon>Pseudomonadati</taxon>
        <taxon>Thermodesulfobacteriota</taxon>
        <taxon>Desulfovibrionia</taxon>
        <taxon>Desulfovibrionales</taxon>
        <taxon>Desulfovibrionaceae</taxon>
        <taxon>Desulfovibrio</taxon>
    </lineage>
</organism>
<feature type="active site" description="Proton acceptor" evidence="1">
    <location>
        <position position="17"/>
    </location>
</feature>
<name>A0A7J0BWN5_9BACT</name>
<dbReference type="PANTHER" id="PTHR21015">
    <property type="entry name" value="UDP-N-ACETYLGLUCOSAMINE--N-ACETYLMURAMYL-(PENTAPEPTIDE) PYROPHOSPHORYL-UNDECAPRENOL N-ACETYLGLUCOSAMINE TRANSFERASE 1"/>
    <property type="match status" value="1"/>
</dbReference>
<proteinExistence type="predicted"/>
<dbReference type="RefSeq" id="WP_174410745.1">
    <property type="nucleotide sequence ID" value="NZ_BLVP01000035.1"/>
</dbReference>
<dbReference type="InterPro" id="IPR020023">
    <property type="entry name" value="PseG"/>
</dbReference>
<evidence type="ECO:0000313" key="4">
    <source>
        <dbReference type="EMBL" id="GFM38117.1"/>
    </source>
</evidence>
<dbReference type="PROSITE" id="PS51186">
    <property type="entry name" value="GNAT"/>
    <property type="match status" value="1"/>
</dbReference>
<dbReference type="InterPro" id="IPR000182">
    <property type="entry name" value="GNAT_dom"/>
</dbReference>
<dbReference type="EMBL" id="BLVP01000035">
    <property type="protein sequence ID" value="GFM38117.1"/>
    <property type="molecule type" value="Genomic_DNA"/>
</dbReference>
<dbReference type="AlphaFoldDB" id="A0A7J0BWN5"/>
<feature type="binding site" evidence="2">
    <location>
        <position position="257"/>
    </location>
    <ligand>
        <name>substrate</name>
    </ligand>
</feature>
<accession>A0A7J0BWN5</accession>
<dbReference type="GO" id="GO:0016787">
    <property type="term" value="F:hydrolase activity"/>
    <property type="evidence" value="ECO:0007669"/>
    <property type="project" value="UniProtKB-KW"/>
</dbReference>
<dbReference type="GO" id="GO:0016747">
    <property type="term" value="F:acyltransferase activity, transferring groups other than amino-acyl groups"/>
    <property type="evidence" value="ECO:0007669"/>
    <property type="project" value="InterPro"/>
</dbReference>
<reference evidence="4 5" key="1">
    <citation type="submission" date="2020-05" db="EMBL/GenBank/DDBJ databases">
        <title>Draft genome sequence of Desulfovibrio psychrotolerans JS1T.</title>
        <authorList>
            <person name="Ueno A."/>
            <person name="Tamazawa S."/>
            <person name="Tamamura S."/>
            <person name="Murakami T."/>
            <person name="Kiyama T."/>
            <person name="Inomata H."/>
            <person name="Amano Y."/>
            <person name="Miyakawa K."/>
            <person name="Tamaki H."/>
            <person name="Naganuma T."/>
            <person name="Kaneko K."/>
        </authorList>
    </citation>
    <scope>NUCLEOTIDE SEQUENCE [LARGE SCALE GENOMIC DNA]</scope>
    <source>
        <strain evidence="4 5">JS1</strain>
    </source>
</reference>
<feature type="binding site" evidence="2">
    <location>
        <position position="152"/>
    </location>
    <ligand>
        <name>substrate</name>
    </ligand>
</feature>
<feature type="domain" description="N-acetyltransferase" evidence="3">
    <location>
        <begin position="342"/>
        <end position="493"/>
    </location>
</feature>
<gene>
    <name evidence="4" type="ORF">DSM19430T_28010</name>
</gene>
<dbReference type="InterPro" id="IPR016181">
    <property type="entry name" value="Acyl_CoA_acyltransferase"/>
</dbReference>
<keyword evidence="5" id="KW-1185">Reference proteome</keyword>
<dbReference type="SUPFAM" id="SSF53756">
    <property type="entry name" value="UDP-Glycosyltransferase/glycogen phosphorylase"/>
    <property type="match status" value="1"/>
</dbReference>
<dbReference type="Gene3D" id="3.40.50.11190">
    <property type="match status" value="1"/>
</dbReference>
<protein>
    <submittedName>
        <fullName evidence="4">UDP-2,4-diacetamido-2,4,6-trideoxy-beta-L-altropy ranose hydrolase</fullName>
    </submittedName>
</protein>
<dbReference type="GO" id="GO:0016757">
    <property type="term" value="F:glycosyltransferase activity"/>
    <property type="evidence" value="ECO:0007669"/>
    <property type="project" value="TreeGrafter"/>
</dbReference>
<evidence type="ECO:0000256" key="1">
    <source>
        <dbReference type="PIRSR" id="PIRSR620023-1"/>
    </source>
</evidence>
<keyword evidence="4" id="KW-0378">Hydrolase</keyword>
<dbReference type="PANTHER" id="PTHR21015:SF22">
    <property type="entry name" value="GLYCOSYLTRANSFERASE"/>
    <property type="match status" value="1"/>
</dbReference>